<feature type="region of interest" description="Disordered" evidence="1">
    <location>
        <begin position="46"/>
        <end position="95"/>
    </location>
</feature>
<protein>
    <submittedName>
        <fullName evidence="2">Uncharacterized protein</fullName>
    </submittedName>
</protein>
<sequence>MQNYGLTAKIRSYEHAKSTILRTCEKYDPYERTRSTILRTCEKYDPTDMLTNDQTHTQENRTSEHTRIKRNVSDSTKMDREKKKGTDQQEQNKMD</sequence>
<feature type="compositionally biased region" description="Basic and acidic residues" evidence="1">
    <location>
        <begin position="56"/>
        <end position="66"/>
    </location>
</feature>
<dbReference type="AlphaFoldDB" id="A0A1A7VY55"/>
<evidence type="ECO:0000313" key="5">
    <source>
        <dbReference type="Proteomes" id="UP000182142"/>
    </source>
</evidence>
<dbReference type="Proteomes" id="UP000182128">
    <property type="component" value="Unassembled WGS sequence"/>
</dbReference>
<evidence type="ECO:0000313" key="2">
    <source>
        <dbReference type="EMBL" id="SBO26724.1"/>
    </source>
</evidence>
<reference evidence="4 5" key="1">
    <citation type="submission" date="2016-05" db="EMBL/GenBank/DDBJ databases">
        <authorList>
            <person name="Sharaf H."/>
        </authorList>
    </citation>
    <scope>NUCLEOTIDE SEQUENCE [LARGE SCALE GENOMIC DNA]</scope>
    <source>
        <strain evidence="4 5">H</strain>
    </source>
</reference>
<name>A0A1A7VY55_PLAKH</name>
<organism evidence="2 4">
    <name type="scientific">Plasmodium knowlesi (strain H)</name>
    <dbReference type="NCBI Taxonomy" id="5851"/>
    <lineage>
        <taxon>Eukaryota</taxon>
        <taxon>Sar</taxon>
        <taxon>Alveolata</taxon>
        <taxon>Apicomplexa</taxon>
        <taxon>Aconoidasida</taxon>
        <taxon>Haemosporida</taxon>
        <taxon>Plasmodiidae</taxon>
        <taxon>Plasmodium</taxon>
        <taxon>Plasmodium (Plasmodium)</taxon>
    </lineage>
</organism>
<dbReference type="EMBL" id="CWHQ02000021">
    <property type="protein sequence ID" value="SBO26724.1"/>
    <property type="molecule type" value="Genomic_DNA"/>
</dbReference>
<proteinExistence type="predicted"/>
<dbReference type="EMBL" id="CWHR02000015">
    <property type="protein sequence ID" value="SBO28247.1"/>
    <property type="molecule type" value="Genomic_DNA"/>
</dbReference>
<evidence type="ECO:0000256" key="1">
    <source>
        <dbReference type="SAM" id="MobiDB-lite"/>
    </source>
</evidence>
<reference evidence="2" key="2">
    <citation type="submission" date="2016-05" db="EMBL/GenBank/DDBJ databases">
        <authorList>
            <person name="Lavstsen T."/>
            <person name="Jespersen J.S."/>
        </authorList>
    </citation>
    <scope>NUCLEOTIDE SEQUENCE [LARGE SCALE GENOMIC DNA]</scope>
</reference>
<dbReference type="Proteomes" id="UP000182142">
    <property type="component" value="Unassembled WGS sequence"/>
</dbReference>
<feature type="compositionally biased region" description="Basic and acidic residues" evidence="1">
    <location>
        <begin position="76"/>
        <end position="95"/>
    </location>
</feature>
<evidence type="ECO:0000313" key="3">
    <source>
        <dbReference type="EMBL" id="SBO28247.1"/>
    </source>
</evidence>
<gene>
    <name evidence="2" type="ORF">PKNA1_C2_0515650</name>
    <name evidence="3" type="ORF">PKNA1_H1_0515650</name>
</gene>
<evidence type="ECO:0000313" key="4">
    <source>
        <dbReference type="Proteomes" id="UP000182128"/>
    </source>
</evidence>
<accession>A0A1A7VY55</accession>